<keyword evidence="2" id="KW-1185">Reference proteome</keyword>
<gene>
    <name evidence="1" type="ORF">HPT29_012530</name>
</gene>
<evidence type="ECO:0000313" key="1">
    <source>
        <dbReference type="EMBL" id="UVF21876.1"/>
    </source>
</evidence>
<dbReference type="RefSeq" id="WP_173950455.1">
    <property type="nucleotide sequence ID" value="NZ_CP102845.1"/>
</dbReference>
<dbReference type="Proteomes" id="UP001017257">
    <property type="component" value="Chromosome"/>
</dbReference>
<proteinExistence type="predicted"/>
<evidence type="ECO:0000313" key="2">
    <source>
        <dbReference type="Proteomes" id="UP001017257"/>
    </source>
</evidence>
<reference evidence="1" key="1">
    <citation type="submission" date="2022-08" db="EMBL/GenBank/DDBJ databases">
        <title>Microvirga terrae sp. nov., isolated from soil.</title>
        <authorList>
            <person name="Kim K.H."/>
            <person name="Seo Y.L."/>
            <person name="Kim J.M."/>
            <person name="Lee J.K."/>
            <person name="Han D.M."/>
            <person name="Jeon C.O."/>
        </authorList>
    </citation>
    <scope>NUCLEOTIDE SEQUENCE</scope>
    <source>
        <strain evidence="1">R24</strain>
    </source>
</reference>
<protein>
    <submittedName>
        <fullName evidence="1">Uncharacterized protein</fullName>
    </submittedName>
</protein>
<accession>A0ABY5RZY8</accession>
<organism evidence="1 2">
    <name type="scientific">Microvirga terrae</name>
    <dbReference type="NCBI Taxonomy" id="2740529"/>
    <lineage>
        <taxon>Bacteria</taxon>
        <taxon>Pseudomonadati</taxon>
        <taxon>Pseudomonadota</taxon>
        <taxon>Alphaproteobacteria</taxon>
        <taxon>Hyphomicrobiales</taxon>
        <taxon>Methylobacteriaceae</taxon>
        <taxon>Microvirga</taxon>
    </lineage>
</organism>
<sequence>MAGLVPAIPIVRGTALDMIGITGTRPLMTSKGNMKRAGAARHQTPVTFALFSWTARTPMLSLGVDEALKVSPQGFPD</sequence>
<name>A0ABY5RZY8_9HYPH</name>
<dbReference type="EMBL" id="CP102845">
    <property type="protein sequence ID" value="UVF21876.1"/>
    <property type="molecule type" value="Genomic_DNA"/>
</dbReference>